<comment type="caution">
    <text evidence="4">The sequence shown here is derived from an EMBL/GenBank/DDBJ whole genome shotgun (WGS) entry which is preliminary data.</text>
</comment>
<reference evidence="5" key="1">
    <citation type="journal article" date="2019" name="Int. J. Syst. Evol. Microbiol.">
        <title>The Global Catalogue of Microorganisms (GCM) 10K type strain sequencing project: providing services to taxonomists for standard genome sequencing and annotation.</title>
        <authorList>
            <consortium name="The Broad Institute Genomics Platform"/>
            <consortium name="The Broad Institute Genome Sequencing Center for Infectious Disease"/>
            <person name="Wu L."/>
            <person name="Ma J."/>
        </authorList>
    </citation>
    <scope>NUCLEOTIDE SEQUENCE [LARGE SCALE GENOMIC DNA]</scope>
    <source>
        <strain evidence="5">JCM 17695</strain>
    </source>
</reference>
<protein>
    <submittedName>
        <fullName evidence="4">Response regulator</fullName>
    </submittedName>
</protein>
<dbReference type="SUPFAM" id="SSF52172">
    <property type="entry name" value="CheY-like"/>
    <property type="match status" value="1"/>
</dbReference>
<name>A0ABW2TNK6_9PSEU</name>
<feature type="modified residue" description="4-aspartylphosphate" evidence="2">
    <location>
        <position position="59"/>
    </location>
</feature>
<evidence type="ECO:0000313" key="5">
    <source>
        <dbReference type="Proteomes" id="UP001596512"/>
    </source>
</evidence>
<organism evidence="4 5">
    <name type="scientific">Actinokineospora soli</name>
    <dbReference type="NCBI Taxonomy" id="1048753"/>
    <lineage>
        <taxon>Bacteria</taxon>
        <taxon>Bacillati</taxon>
        <taxon>Actinomycetota</taxon>
        <taxon>Actinomycetes</taxon>
        <taxon>Pseudonocardiales</taxon>
        <taxon>Pseudonocardiaceae</taxon>
        <taxon>Actinokineospora</taxon>
    </lineage>
</organism>
<dbReference type="Proteomes" id="UP001596512">
    <property type="component" value="Unassembled WGS sequence"/>
</dbReference>
<dbReference type="Pfam" id="PF00072">
    <property type="entry name" value="Response_reg"/>
    <property type="match status" value="1"/>
</dbReference>
<dbReference type="InterPro" id="IPR050595">
    <property type="entry name" value="Bact_response_regulator"/>
</dbReference>
<evidence type="ECO:0000313" key="4">
    <source>
        <dbReference type="EMBL" id="MFC7614383.1"/>
    </source>
</evidence>
<keyword evidence="1 2" id="KW-0597">Phosphoprotein</keyword>
<accession>A0ABW2TNK6</accession>
<proteinExistence type="predicted"/>
<feature type="domain" description="Response regulatory" evidence="3">
    <location>
        <begin position="9"/>
        <end position="121"/>
    </location>
</feature>
<evidence type="ECO:0000256" key="2">
    <source>
        <dbReference type="PROSITE-ProRule" id="PRU00169"/>
    </source>
</evidence>
<gene>
    <name evidence="4" type="ORF">ACFQV2_13495</name>
</gene>
<dbReference type="InterPro" id="IPR011006">
    <property type="entry name" value="CheY-like_superfamily"/>
</dbReference>
<dbReference type="SMART" id="SM00448">
    <property type="entry name" value="REC"/>
    <property type="match status" value="1"/>
</dbReference>
<dbReference type="InterPro" id="IPR001789">
    <property type="entry name" value="Sig_transdc_resp-reg_receiver"/>
</dbReference>
<evidence type="ECO:0000259" key="3">
    <source>
        <dbReference type="PROSITE" id="PS50110"/>
    </source>
</evidence>
<dbReference type="CDD" id="cd00156">
    <property type="entry name" value="REC"/>
    <property type="match status" value="1"/>
</dbReference>
<dbReference type="PROSITE" id="PS50110">
    <property type="entry name" value="RESPONSE_REGULATORY"/>
    <property type="match status" value="1"/>
</dbReference>
<evidence type="ECO:0000256" key="1">
    <source>
        <dbReference type="ARBA" id="ARBA00022553"/>
    </source>
</evidence>
<keyword evidence="5" id="KW-1185">Reference proteome</keyword>
<dbReference type="EMBL" id="JBHTEY010000004">
    <property type="protein sequence ID" value="MFC7614383.1"/>
    <property type="molecule type" value="Genomic_DNA"/>
</dbReference>
<dbReference type="Gene3D" id="3.40.50.2300">
    <property type="match status" value="1"/>
</dbReference>
<dbReference type="PANTHER" id="PTHR44591">
    <property type="entry name" value="STRESS RESPONSE REGULATOR PROTEIN 1"/>
    <property type="match status" value="1"/>
</dbReference>
<sequence length="121" mass="12636">MNHRVVTLRVVIVDDHAAFRSWAAQLLRADRIEVVGAAATAAAGLELAVALRPDLVLLDIRLPDADGFAICPDLVAAGIPVVLCSAKAARDYGDRIALSGALGFLPKERLSAAALRGLLDG</sequence>
<dbReference type="PANTHER" id="PTHR44591:SF18">
    <property type="entry name" value="REGULATORY PROTEIN"/>
    <property type="match status" value="1"/>
</dbReference>